<comment type="catalytic activity">
    <reaction evidence="6">
        <text>GTP + H2O = GDP + phosphate + H(+)</text>
        <dbReference type="Rhea" id="RHEA:19669"/>
        <dbReference type="ChEBI" id="CHEBI:15377"/>
        <dbReference type="ChEBI" id="CHEBI:15378"/>
        <dbReference type="ChEBI" id="CHEBI:37565"/>
        <dbReference type="ChEBI" id="CHEBI:43474"/>
        <dbReference type="ChEBI" id="CHEBI:58189"/>
    </reaction>
    <physiologicalReaction direction="left-to-right" evidence="6">
        <dbReference type="Rhea" id="RHEA:19670"/>
    </physiologicalReaction>
</comment>
<evidence type="ECO:0000256" key="3">
    <source>
        <dbReference type="ARBA" id="ARBA00023186"/>
    </source>
</evidence>
<organism evidence="9 10">
    <name type="scientific">Escherichia coli</name>
    <dbReference type="NCBI Taxonomy" id="562"/>
    <lineage>
        <taxon>Bacteria</taxon>
        <taxon>Pseudomonadati</taxon>
        <taxon>Pseudomonadota</taxon>
        <taxon>Gammaproteobacteria</taxon>
        <taxon>Enterobacterales</taxon>
        <taxon>Enterobacteriaceae</taxon>
        <taxon>Escherichia</taxon>
    </lineage>
</organism>
<dbReference type="Gene3D" id="3.30.1220.10">
    <property type="entry name" value="CobW-like, C-terminal domain"/>
    <property type="match status" value="1"/>
</dbReference>
<dbReference type="InterPro" id="IPR036627">
    <property type="entry name" value="CobW-likC_sf"/>
</dbReference>
<protein>
    <submittedName>
        <fullName evidence="9">GTP-binding protein YjiA</fullName>
    </submittedName>
</protein>
<dbReference type="Pfam" id="PF02492">
    <property type="entry name" value="cobW"/>
    <property type="match status" value="1"/>
</dbReference>
<dbReference type="GO" id="GO:0016787">
    <property type="term" value="F:hydrolase activity"/>
    <property type="evidence" value="ECO:0007669"/>
    <property type="project" value="UniProtKB-KW"/>
</dbReference>
<dbReference type="InterPro" id="IPR027417">
    <property type="entry name" value="P-loop_NTPase"/>
</dbReference>
<dbReference type="InterPro" id="IPR011629">
    <property type="entry name" value="CobW-like_C"/>
</dbReference>
<dbReference type="Proteomes" id="UP000271797">
    <property type="component" value="Chromosome"/>
</dbReference>
<comment type="function">
    <text evidence="5">Zinc chaperone that directly transfers zinc cofactor to target proteins, thereby activating them. Zinc is transferred from the CXCC motif in the GTPase domain to the zinc binding site in target proteins in a process requiring GTP hydrolysis.</text>
</comment>
<reference evidence="9 10" key="1">
    <citation type="submission" date="2018-12" db="EMBL/GenBank/DDBJ databases">
        <authorList>
            <consortium name="Pathogen Informatics"/>
        </authorList>
    </citation>
    <scope>NUCLEOTIDE SEQUENCE [LARGE SCALE GENOMIC DNA]</scope>
    <source>
        <strain evidence="9 10">NCTC9044</strain>
    </source>
</reference>
<dbReference type="SUPFAM" id="SSF90002">
    <property type="entry name" value="Hypothetical protein YjiA, C-terminal domain"/>
    <property type="match status" value="1"/>
</dbReference>
<dbReference type="AlphaFoldDB" id="A0A3S4JTM1"/>
<dbReference type="InterPro" id="IPR051316">
    <property type="entry name" value="Zinc-reg_GTPase_activator"/>
</dbReference>
<keyword evidence="3" id="KW-0143">Chaperone</keyword>
<gene>
    <name evidence="9" type="primary">yjiA_1</name>
    <name evidence="9" type="ORF">NCTC9044_02907</name>
</gene>
<evidence type="ECO:0000256" key="4">
    <source>
        <dbReference type="ARBA" id="ARBA00034320"/>
    </source>
</evidence>
<keyword evidence="2" id="KW-0378">Hydrolase</keyword>
<name>A0A3S4JTM1_ECOLX</name>
<evidence type="ECO:0000313" key="9">
    <source>
        <dbReference type="EMBL" id="VED11483.1"/>
    </source>
</evidence>
<dbReference type="GO" id="GO:0005737">
    <property type="term" value="C:cytoplasm"/>
    <property type="evidence" value="ECO:0007669"/>
    <property type="project" value="TreeGrafter"/>
</dbReference>
<evidence type="ECO:0000256" key="1">
    <source>
        <dbReference type="ARBA" id="ARBA00022741"/>
    </source>
</evidence>
<accession>A0A3S4JTM1</accession>
<dbReference type="PANTHER" id="PTHR13748">
    <property type="entry name" value="COBW-RELATED"/>
    <property type="match status" value="1"/>
</dbReference>
<feature type="domain" description="CobW/HypB/UreG nucleotide-binding" evidence="7">
    <location>
        <begin position="4"/>
        <end position="70"/>
    </location>
</feature>
<proteinExistence type="inferred from homology"/>
<dbReference type="SUPFAM" id="SSF52540">
    <property type="entry name" value="P-loop containing nucleoside triphosphate hydrolases"/>
    <property type="match status" value="1"/>
</dbReference>
<evidence type="ECO:0000256" key="2">
    <source>
        <dbReference type="ARBA" id="ARBA00022801"/>
    </source>
</evidence>
<dbReference type="Pfam" id="PF07683">
    <property type="entry name" value="CobW_C"/>
    <property type="match status" value="1"/>
</dbReference>
<evidence type="ECO:0000313" key="10">
    <source>
        <dbReference type="Proteomes" id="UP000271797"/>
    </source>
</evidence>
<keyword evidence="1" id="KW-0547">Nucleotide-binding</keyword>
<evidence type="ECO:0000256" key="5">
    <source>
        <dbReference type="ARBA" id="ARBA00045658"/>
    </source>
</evidence>
<comment type="similarity">
    <text evidence="4">Belongs to the SIMIBI class G3E GTPase family. ZNG1 subfamily.</text>
</comment>
<dbReference type="GO" id="GO:0000166">
    <property type="term" value="F:nucleotide binding"/>
    <property type="evidence" value="ECO:0007669"/>
    <property type="project" value="UniProtKB-KW"/>
</dbReference>
<evidence type="ECO:0000256" key="6">
    <source>
        <dbReference type="ARBA" id="ARBA00049117"/>
    </source>
</evidence>
<dbReference type="PANTHER" id="PTHR13748:SF62">
    <property type="entry name" value="COBW DOMAIN-CONTAINING PROTEIN"/>
    <property type="match status" value="1"/>
</dbReference>
<evidence type="ECO:0000259" key="7">
    <source>
        <dbReference type="Pfam" id="PF02492"/>
    </source>
</evidence>
<dbReference type="InterPro" id="IPR003495">
    <property type="entry name" value="CobW/HypB/UreG_nucleotide-bd"/>
</dbReference>
<sequence>MRFLCQRYLLDGVIALVDAVHADEQMNQFTIAQSQVGYADRILLTKTDVAGEAEKLRERLARINARAPVYTVTHGDIDLGLLFNTNGFMLEENVVSTKPRFHFIADKQNDISSIVVELDYPVDISEVSRVMENLLLESADKLLRYKGMLWIDGEPNRLLFQGRPAPLQRRLGSPVGR</sequence>
<feature type="domain" description="CobW C-terminal" evidence="8">
    <location>
        <begin position="111"/>
        <end position="162"/>
    </location>
</feature>
<dbReference type="EMBL" id="LR134238">
    <property type="protein sequence ID" value="VED11483.1"/>
    <property type="molecule type" value="Genomic_DNA"/>
</dbReference>
<dbReference type="Gene3D" id="3.40.50.300">
    <property type="entry name" value="P-loop containing nucleotide triphosphate hydrolases"/>
    <property type="match status" value="1"/>
</dbReference>
<evidence type="ECO:0000259" key="8">
    <source>
        <dbReference type="Pfam" id="PF07683"/>
    </source>
</evidence>